<keyword evidence="4" id="KW-1185">Reference proteome</keyword>
<evidence type="ECO:0000313" key="3">
    <source>
        <dbReference type="EMBL" id="MER2493109.1"/>
    </source>
</evidence>
<accession>A0ABV1RJQ5</accession>
<gene>
    <name evidence="3" type="ORF">ABS311_14600</name>
</gene>
<dbReference type="EMBL" id="JBELOE010000254">
    <property type="protein sequence ID" value="MER2493109.1"/>
    <property type="molecule type" value="Genomic_DNA"/>
</dbReference>
<dbReference type="RefSeq" id="WP_350402458.1">
    <property type="nucleotide sequence ID" value="NZ_JBELOE010000254.1"/>
</dbReference>
<evidence type="ECO:0000313" key="4">
    <source>
        <dbReference type="Proteomes" id="UP001467690"/>
    </source>
</evidence>
<dbReference type="PANTHER" id="PTHR35812">
    <property type="entry name" value="LIPOPROTEIN"/>
    <property type="match status" value="1"/>
</dbReference>
<comment type="caution">
    <text evidence="3">The sequence shown here is derived from an EMBL/GenBank/DDBJ whole genome shotgun (WGS) entry which is preliminary data.</text>
</comment>
<feature type="signal peptide" evidence="1">
    <location>
        <begin position="1"/>
        <end position="22"/>
    </location>
</feature>
<name>A0ABV1RJQ5_9ALTE</name>
<evidence type="ECO:0000256" key="1">
    <source>
        <dbReference type="SAM" id="SignalP"/>
    </source>
</evidence>
<feature type="domain" description="Lcl C-terminal" evidence="2">
    <location>
        <begin position="44"/>
        <end position="172"/>
    </location>
</feature>
<evidence type="ECO:0000259" key="2">
    <source>
        <dbReference type="Pfam" id="PF07603"/>
    </source>
</evidence>
<organism evidence="3 4">
    <name type="scientific">Catenovulum sediminis</name>
    <dbReference type="NCBI Taxonomy" id="1740262"/>
    <lineage>
        <taxon>Bacteria</taxon>
        <taxon>Pseudomonadati</taxon>
        <taxon>Pseudomonadota</taxon>
        <taxon>Gammaproteobacteria</taxon>
        <taxon>Alteromonadales</taxon>
        <taxon>Alteromonadaceae</taxon>
        <taxon>Catenovulum</taxon>
    </lineage>
</organism>
<dbReference type="InterPro" id="IPR011460">
    <property type="entry name" value="Lcl_C"/>
</dbReference>
<sequence>MKFTLLTATTLFVSSFSLNTYAFCTDSVAPTVDTSNYILDSQNGVITDAKNGLMWSVCNHGENWIASDSRCDGSAESVIWQSALQSSTTTSLAGYDDWRVPNIKELMSLIERQCAEPAIPISLFASTENEAYWTSTPVYNTGTTNLVWAVHFKEGTNIQRDKSSAALIRFVRKVSNAN</sequence>
<feature type="chain" id="PRO_5046478953" evidence="1">
    <location>
        <begin position="23"/>
        <end position="178"/>
    </location>
</feature>
<dbReference type="Pfam" id="PF07603">
    <property type="entry name" value="Lcl_C"/>
    <property type="match status" value="1"/>
</dbReference>
<dbReference type="PANTHER" id="PTHR35812:SF1">
    <property type="entry name" value="LIPOPROTEIN"/>
    <property type="match status" value="1"/>
</dbReference>
<protein>
    <submittedName>
        <fullName evidence="3">DUF1566 domain-containing protein</fullName>
    </submittedName>
</protein>
<dbReference type="Proteomes" id="UP001467690">
    <property type="component" value="Unassembled WGS sequence"/>
</dbReference>
<proteinExistence type="predicted"/>
<keyword evidence="1" id="KW-0732">Signal</keyword>
<reference evidence="3 4" key="1">
    <citation type="submission" date="2024-06" db="EMBL/GenBank/DDBJ databases">
        <authorList>
            <person name="Chen R.Y."/>
        </authorList>
    </citation>
    <scope>NUCLEOTIDE SEQUENCE [LARGE SCALE GENOMIC DNA]</scope>
    <source>
        <strain evidence="3 4">D2</strain>
    </source>
</reference>